<dbReference type="EMBL" id="JQCB01000008">
    <property type="protein sequence ID" value="KRN95525.1"/>
    <property type="molecule type" value="Genomic_DNA"/>
</dbReference>
<keyword evidence="4" id="KW-1185">Reference proteome</keyword>
<reference evidence="3 4" key="1">
    <citation type="journal article" date="2015" name="Genome Announc.">
        <title>Expanding the biotechnology potential of lactobacilli through comparative genomics of 213 strains and associated genera.</title>
        <authorList>
            <person name="Sun Z."/>
            <person name="Harris H.M."/>
            <person name="McCann A."/>
            <person name="Guo C."/>
            <person name="Argimon S."/>
            <person name="Zhang W."/>
            <person name="Yang X."/>
            <person name="Jeffery I.B."/>
            <person name="Cooney J.C."/>
            <person name="Kagawa T.F."/>
            <person name="Liu W."/>
            <person name="Song Y."/>
            <person name="Salvetti E."/>
            <person name="Wrobel A."/>
            <person name="Rasinkangas P."/>
            <person name="Parkhill J."/>
            <person name="Rea M.C."/>
            <person name="O'Sullivan O."/>
            <person name="Ritari J."/>
            <person name="Douillard F.P."/>
            <person name="Paul Ross R."/>
            <person name="Yang R."/>
            <person name="Briner A.E."/>
            <person name="Felis G.E."/>
            <person name="de Vos W.M."/>
            <person name="Barrangou R."/>
            <person name="Klaenhammer T.R."/>
            <person name="Caufield P.W."/>
            <person name="Cui Y."/>
            <person name="Zhang H."/>
            <person name="O'Toole P.W."/>
        </authorList>
    </citation>
    <scope>NUCLEOTIDE SEQUENCE [LARGE SCALE GENOMIC DNA]</scope>
    <source>
        <strain evidence="3 4">DSM 22696</strain>
    </source>
</reference>
<dbReference type="Proteomes" id="UP000321429">
    <property type="component" value="Unassembled WGS sequence"/>
</dbReference>
<comment type="caution">
    <text evidence="3">The sequence shown here is derived from an EMBL/GenBank/DDBJ whole genome shotgun (WGS) entry which is preliminary data.</text>
</comment>
<reference evidence="2 5" key="2">
    <citation type="submission" date="2019-07" db="EMBL/GenBank/DDBJ databases">
        <title>Whole genome shotgun sequence of Lactobacillus siliginis NBRC 101315.</title>
        <authorList>
            <person name="Hosoyama A."/>
            <person name="Uohara A."/>
            <person name="Ohji S."/>
            <person name="Ichikawa N."/>
        </authorList>
    </citation>
    <scope>NUCLEOTIDE SEQUENCE [LARGE SCALE GENOMIC DNA]</scope>
    <source>
        <strain evidence="2 5">NBRC 101315</strain>
    </source>
</reference>
<feature type="region of interest" description="Disordered" evidence="1">
    <location>
        <begin position="101"/>
        <end position="138"/>
    </location>
</feature>
<sequence>MQADLATLKNSLRLDISDDDDLLQGYLDAAKYNLCNAIGAPDGDAFYQNVTVKDELQMAILAQASAYYQNRSSITTTPVVTVDLVVNSIVGQLRGRYATLKGGGADGTQSEPKSNEATGEVRDSEVTTEQTGNNSTNV</sequence>
<dbReference type="RefSeq" id="WP_083483967.1">
    <property type="nucleotide sequence ID" value="NZ_BJUD01000015.1"/>
</dbReference>
<evidence type="ECO:0000313" key="5">
    <source>
        <dbReference type="Proteomes" id="UP000321429"/>
    </source>
</evidence>
<dbReference type="PATRIC" id="fig|348151.3.peg.2041"/>
<accession>A0A0R2L6J1</accession>
<evidence type="ECO:0008006" key="6">
    <source>
        <dbReference type="Google" id="ProtNLM"/>
    </source>
</evidence>
<evidence type="ECO:0000313" key="2">
    <source>
        <dbReference type="EMBL" id="GEK28678.1"/>
    </source>
</evidence>
<protein>
    <recommendedName>
        <fullName evidence="6">DNA packaging protein</fullName>
    </recommendedName>
</protein>
<dbReference type="InterPro" id="IPR021146">
    <property type="entry name" value="Phage_gp6-like_head-tail"/>
</dbReference>
<gene>
    <name evidence="3" type="ORF">IV55_GL001988</name>
    <name evidence="2" type="ORF">LSI01_09890</name>
</gene>
<dbReference type="EMBL" id="BJUD01000015">
    <property type="protein sequence ID" value="GEK28678.1"/>
    <property type="molecule type" value="Genomic_DNA"/>
</dbReference>
<dbReference type="Pfam" id="PF05135">
    <property type="entry name" value="Phage_connect_1"/>
    <property type="match status" value="1"/>
</dbReference>
<evidence type="ECO:0000313" key="3">
    <source>
        <dbReference type="EMBL" id="KRN95525.1"/>
    </source>
</evidence>
<dbReference type="Proteomes" id="UP000051139">
    <property type="component" value="Unassembled WGS sequence"/>
</dbReference>
<evidence type="ECO:0000256" key="1">
    <source>
        <dbReference type="SAM" id="MobiDB-lite"/>
    </source>
</evidence>
<dbReference type="STRING" id="348151.IV55_GL001988"/>
<dbReference type="NCBIfam" id="TIGR01560">
    <property type="entry name" value="put_DNA_pack"/>
    <property type="match status" value="1"/>
</dbReference>
<dbReference type="AlphaFoldDB" id="A0A0R2L6J1"/>
<dbReference type="Gene3D" id="1.10.3230.30">
    <property type="entry name" value="Phage gp6-like head-tail connector protein"/>
    <property type="match status" value="1"/>
</dbReference>
<proteinExistence type="predicted"/>
<feature type="compositionally biased region" description="Polar residues" evidence="1">
    <location>
        <begin position="127"/>
        <end position="138"/>
    </location>
</feature>
<evidence type="ECO:0000313" key="4">
    <source>
        <dbReference type="Proteomes" id="UP000051139"/>
    </source>
</evidence>
<feature type="compositionally biased region" description="Polar residues" evidence="1">
    <location>
        <begin position="107"/>
        <end position="117"/>
    </location>
</feature>
<name>A0A0R2L6J1_9LACO</name>
<dbReference type="OrthoDB" id="2149719at2"/>
<organism evidence="3 4">
    <name type="scientific">Furfurilactobacillus siliginis</name>
    <dbReference type="NCBI Taxonomy" id="348151"/>
    <lineage>
        <taxon>Bacteria</taxon>
        <taxon>Bacillati</taxon>
        <taxon>Bacillota</taxon>
        <taxon>Bacilli</taxon>
        <taxon>Lactobacillales</taxon>
        <taxon>Lactobacillaceae</taxon>
        <taxon>Furfurilactobacillus</taxon>
    </lineage>
</organism>
<dbReference type="InterPro" id="IPR006450">
    <property type="entry name" value="Phage_HK97_gp6-like"/>
</dbReference>
<dbReference type="CDD" id="cd08054">
    <property type="entry name" value="gp6"/>
    <property type="match status" value="1"/>
</dbReference>